<dbReference type="SUPFAM" id="SSF53187">
    <property type="entry name" value="Zn-dependent exopeptidases"/>
    <property type="match status" value="1"/>
</dbReference>
<evidence type="ECO:0000259" key="3">
    <source>
        <dbReference type="SMART" id="SM00646"/>
    </source>
</evidence>
<keyword evidence="2" id="KW-1133">Transmembrane helix</keyword>
<dbReference type="PANTHER" id="PTHR30404:SF0">
    <property type="entry name" value="N-ACETYLMURAMOYL-L-ALANINE AMIDASE AMIC"/>
    <property type="match status" value="1"/>
</dbReference>
<dbReference type="Proteomes" id="UP000253490">
    <property type="component" value="Unassembled WGS sequence"/>
</dbReference>
<dbReference type="InterPro" id="IPR002508">
    <property type="entry name" value="MurNAc-LAA_cat"/>
</dbReference>
<keyword evidence="1" id="KW-0378">Hydrolase</keyword>
<dbReference type="CDD" id="cd02696">
    <property type="entry name" value="MurNAc-LAA"/>
    <property type="match status" value="1"/>
</dbReference>
<evidence type="ECO:0000256" key="2">
    <source>
        <dbReference type="SAM" id="Phobius"/>
    </source>
</evidence>
<dbReference type="GO" id="GO:0030288">
    <property type="term" value="C:outer membrane-bounded periplasmic space"/>
    <property type="evidence" value="ECO:0007669"/>
    <property type="project" value="TreeGrafter"/>
</dbReference>
<dbReference type="SMART" id="SM00646">
    <property type="entry name" value="Ami_3"/>
    <property type="match status" value="1"/>
</dbReference>
<organism evidence="4 5">
    <name type="scientific">Alkalibaculum bacchi</name>
    <dbReference type="NCBI Taxonomy" id="645887"/>
    <lineage>
        <taxon>Bacteria</taxon>
        <taxon>Bacillati</taxon>
        <taxon>Bacillota</taxon>
        <taxon>Clostridia</taxon>
        <taxon>Eubacteriales</taxon>
        <taxon>Eubacteriaceae</taxon>
        <taxon>Alkalibaculum</taxon>
    </lineage>
</organism>
<dbReference type="GO" id="GO:0008745">
    <property type="term" value="F:N-acetylmuramoyl-L-alanine amidase activity"/>
    <property type="evidence" value="ECO:0007669"/>
    <property type="project" value="InterPro"/>
</dbReference>
<evidence type="ECO:0000313" key="4">
    <source>
        <dbReference type="EMBL" id="RBP67437.1"/>
    </source>
</evidence>
<comment type="caution">
    <text evidence="4">The sequence shown here is derived from an EMBL/GenBank/DDBJ whole genome shotgun (WGS) entry which is preliminary data.</text>
</comment>
<dbReference type="EMBL" id="QNRX01000004">
    <property type="protein sequence ID" value="RBP67437.1"/>
    <property type="molecule type" value="Genomic_DNA"/>
</dbReference>
<dbReference type="OrthoDB" id="9806267at2"/>
<dbReference type="InterPro" id="IPR050695">
    <property type="entry name" value="N-acetylmuramoyl_amidase_3"/>
</dbReference>
<keyword evidence="2" id="KW-0472">Membrane</keyword>
<evidence type="ECO:0000313" key="5">
    <source>
        <dbReference type="Proteomes" id="UP000253490"/>
    </source>
</evidence>
<dbReference type="AlphaFoldDB" id="A0A366IAV0"/>
<keyword evidence="5" id="KW-1185">Reference proteome</keyword>
<keyword evidence="2" id="KW-0812">Transmembrane</keyword>
<feature type="transmembrane region" description="Helical" evidence="2">
    <location>
        <begin position="7"/>
        <end position="26"/>
    </location>
</feature>
<protein>
    <submittedName>
        <fullName evidence="4">N-acetylmuramoyl-L-alanine amidase</fullName>
    </submittedName>
</protein>
<dbReference type="GO" id="GO:0009253">
    <property type="term" value="P:peptidoglycan catabolic process"/>
    <property type="evidence" value="ECO:0007669"/>
    <property type="project" value="InterPro"/>
</dbReference>
<evidence type="ECO:0000256" key="1">
    <source>
        <dbReference type="ARBA" id="ARBA00022801"/>
    </source>
</evidence>
<feature type="domain" description="MurNAc-LAA" evidence="3">
    <location>
        <begin position="115"/>
        <end position="226"/>
    </location>
</feature>
<dbReference type="RefSeq" id="WP_113919997.1">
    <property type="nucleotide sequence ID" value="NZ_QNRX01000004.1"/>
</dbReference>
<sequence length="232" mass="26550">MGRNKNIILAIIGITIVMLSISYYIGTYLPASLEYPLNGKTIVIDPGHGGIDPGKVGLYGVDEKFINFDISMMLKEVLEISGAKVIMTREDNEGLYVENVPNPSWIKSQDMLQRRKIIQESKPDIMISIHMNSFPDTNVYGPQTFYHEGDEQSERLGKCIQEELLQVSWKESRRVAKPNSSYFILKNHMPSLVIECGFLSNVQEEQKLNDKNYQESIAWAIVKGIMRYFYEE</sequence>
<gene>
    <name evidence="4" type="ORF">DES36_104139</name>
</gene>
<dbReference type="Gene3D" id="3.40.630.40">
    <property type="entry name" value="Zn-dependent exopeptidases"/>
    <property type="match status" value="1"/>
</dbReference>
<reference evidence="4 5" key="1">
    <citation type="submission" date="2018-06" db="EMBL/GenBank/DDBJ databases">
        <title>Genomic Encyclopedia of Type Strains, Phase IV (KMG-IV): sequencing the most valuable type-strain genomes for metagenomic binning, comparative biology and taxonomic classification.</title>
        <authorList>
            <person name="Goeker M."/>
        </authorList>
    </citation>
    <scope>NUCLEOTIDE SEQUENCE [LARGE SCALE GENOMIC DNA]</scope>
    <source>
        <strain evidence="4 5">DSM 22112</strain>
    </source>
</reference>
<accession>A0A366IAV0</accession>
<name>A0A366IAV0_9FIRM</name>
<dbReference type="PANTHER" id="PTHR30404">
    <property type="entry name" value="N-ACETYLMURAMOYL-L-ALANINE AMIDASE"/>
    <property type="match status" value="1"/>
</dbReference>
<proteinExistence type="predicted"/>
<dbReference type="Pfam" id="PF01520">
    <property type="entry name" value="Amidase_3"/>
    <property type="match status" value="1"/>
</dbReference>